<keyword evidence="1" id="KW-0442">Lipid degradation</keyword>
<reference evidence="4 5" key="1">
    <citation type="journal article" date="2010" name="PLoS Biol.">
        <title>Multi-platform next-generation sequencing of the domestic turkey (Meleagris gallopavo): genome assembly and analysis.</title>
        <authorList>
            <person name="Dalloul R.A."/>
            <person name="Long J.A."/>
            <person name="Zimin A.V."/>
            <person name="Aslam L."/>
            <person name="Beal K."/>
            <person name="Blomberg L.A."/>
            <person name="Bouffard P."/>
            <person name="Burt D.W."/>
            <person name="Crasta O."/>
            <person name="Crooijmans R.P."/>
            <person name="Cooper K."/>
            <person name="Coulombe R.A."/>
            <person name="De S."/>
            <person name="Delany M.E."/>
            <person name="Dodgson J.B."/>
            <person name="Dong J.J."/>
            <person name="Evans C."/>
            <person name="Frederickson K.M."/>
            <person name="Flicek P."/>
            <person name="Florea L."/>
            <person name="Folkerts O."/>
            <person name="Groenen M.A."/>
            <person name="Harkins T.T."/>
            <person name="Herrero J."/>
            <person name="Hoffmann S."/>
            <person name="Megens H.J."/>
            <person name="Jiang A."/>
            <person name="de Jong P."/>
            <person name="Kaiser P."/>
            <person name="Kim H."/>
            <person name="Kim K.W."/>
            <person name="Kim S."/>
            <person name="Langenberger D."/>
            <person name="Lee M.K."/>
            <person name="Lee T."/>
            <person name="Mane S."/>
            <person name="Marcais G."/>
            <person name="Marz M."/>
            <person name="McElroy A.P."/>
            <person name="Modise T."/>
            <person name="Nefedov M."/>
            <person name="Notredame C."/>
            <person name="Paton I.R."/>
            <person name="Payne W.S."/>
            <person name="Pertea G."/>
            <person name="Prickett D."/>
            <person name="Puiu D."/>
            <person name="Qioa D."/>
            <person name="Raineri E."/>
            <person name="Ruffier M."/>
            <person name="Salzberg S.L."/>
            <person name="Schatz M.C."/>
            <person name="Scheuring C."/>
            <person name="Schmidt C.J."/>
            <person name="Schroeder S."/>
            <person name="Searle S.M."/>
            <person name="Smith E.J."/>
            <person name="Smith J."/>
            <person name="Sonstegard T.S."/>
            <person name="Stadler P.F."/>
            <person name="Tafer H."/>
            <person name="Tu Z.J."/>
            <person name="Van Tassell C.P."/>
            <person name="Vilella A.J."/>
            <person name="Williams K.P."/>
            <person name="Yorke J.A."/>
            <person name="Zhang L."/>
            <person name="Zhang H.B."/>
            <person name="Zhang X."/>
            <person name="Zhang Y."/>
            <person name="Reed K.M."/>
        </authorList>
    </citation>
    <scope>NUCLEOTIDE SEQUENCE [LARGE SCALE GENOMIC DNA]</scope>
</reference>
<accession>A0A803Y7X3</accession>
<dbReference type="Pfam" id="PF00561">
    <property type="entry name" value="Abhydrolase_1"/>
    <property type="match status" value="1"/>
</dbReference>
<sequence>MNIWNNELITYKGYPSKEYKVMTEDGQIPILNMIQQYPLTTRKKTRNFMKCCFVSGTAFIHAKPAVFLQHGLLGDASNWVTNLLNGNLAFMLADAGYDIWMENSRGNRWSREHQNYSTDQDEFWAFSFNEMAKSDLPAAINFIVKKTGQEKLYYVGYSQGTTIGKSGTENQTLFSLAPVTATKYARSPAIKLLYLPEKLLWVHIGLSTLFCSGGREHSLNIFFQNRVKVYIARTDAGTSVQNIIHWSQEAHSGKFQAYDWGSSKKNIEKYQQVPFNDLPTAVWTGEQDLLADPKDVAILLSQIKRLLYHKMIPEWAHLDFI</sequence>
<dbReference type="InterPro" id="IPR029058">
    <property type="entry name" value="AB_hydrolase_fold"/>
</dbReference>
<reference evidence="4" key="2">
    <citation type="submission" date="2025-08" db="UniProtKB">
        <authorList>
            <consortium name="Ensembl"/>
        </authorList>
    </citation>
    <scope>IDENTIFICATION</scope>
</reference>
<dbReference type="InParanoid" id="A0A803Y7X3"/>
<reference evidence="4" key="3">
    <citation type="submission" date="2025-09" db="UniProtKB">
        <authorList>
            <consortium name="Ensembl"/>
        </authorList>
    </citation>
    <scope>IDENTIFICATION</scope>
</reference>
<evidence type="ECO:0000256" key="2">
    <source>
        <dbReference type="ARBA" id="ARBA00023098"/>
    </source>
</evidence>
<dbReference type="PANTHER" id="PTHR11005">
    <property type="entry name" value="LYSOSOMAL ACID LIPASE-RELATED"/>
    <property type="match status" value="1"/>
</dbReference>
<name>A0A803Y7X3_MELGA</name>
<dbReference type="SUPFAM" id="SSF53474">
    <property type="entry name" value="alpha/beta-Hydrolases"/>
    <property type="match status" value="1"/>
</dbReference>
<dbReference type="Gene3D" id="3.40.50.1820">
    <property type="entry name" value="alpha/beta hydrolase"/>
    <property type="match status" value="1"/>
</dbReference>
<organism evidence="4 5">
    <name type="scientific">Meleagris gallopavo</name>
    <name type="common">Wild turkey</name>
    <dbReference type="NCBI Taxonomy" id="9103"/>
    <lineage>
        <taxon>Eukaryota</taxon>
        <taxon>Metazoa</taxon>
        <taxon>Chordata</taxon>
        <taxon>Craniata</taxon>
        <taxon>Vertebrata</taxon>
        <taxon>Euteleostomi</taxon>
        <taxon>Archelosauria</taxon>
        <taxon>Archosauria</taxon>
        <taxon>Dinosauria</taxon>
        <taxon>Saurischia</taxon>
        <taxon>Theropoda</taxon>
        <taxon>Coelurosauria</taxon>
        <taxon>Aves</taxon>
        <taxon>Neognathae</taxon>
        <taxon>Galloanserae</taxon>
        <taxon>Galliformes</taxon>
        <taxon>Phasianidae</taxon>
        <taxon>Meleagridinae</taxon>
        <taxon>Meleagris</taxon>
    </lineage>
</organism>
<feature type="domain" description="AB hydrolase-1" evidence="3">
    <location>
        <begin position="64"/>
        <end position="164"/>
    </location>
</feature>
<keyword evidence="2" id="KW-0443">Lipid metabolism</keyword>
<dbReference type="GO" id="GO:0016042">
    <property type="term" value="P:lipid catabolic process"/>
    <property type="evidence" value="ECO:0007669"/>
    <property type="project" value="UniProtKB-KW"/>
</dbReference>
<dbReference type="InterPro" id="IPR000073">
    <property type="entry name" value="AB_hydrolase_1"/>
</dbReference>
<dbReference type="AlphaFoldDB" id="A0A803Y7X3"/>
<dbReference type="GeneTree" id="ENSGT00940000156860"/>
<keyword evidence="5" id="KW-1185">Reference proteome</keyword>
<evidence type="ECO:0000256" key="1">
    <source>
        <dbReference type="ARBA" id="ARBA00022963"/>
    </source>
</evidence>
<proteinExistence type="predicted"/>
<protein>
    <recommendedName>
        <fullName evidence="3">AB hydrolase-1 domain-containing protein</fullName>
    </recommendedName>
</protein>
<dbReference type="Ensembl" id="ENSMGAT00000036082.1">
    <property type="protein sequence ID" value="ENSMGAP00000027870.1"/>
    <property type="gene ID" value="ENSMGAG00000018063.1"/>
</dbReference>
<dbReference type="Proteomes" id="UP000001645">
    <property type="component" value="Chromosome 8"/>
</dbReference>
<evidence type="ECO:0000259" key="3">
    <source>
        <dbReference type="Pfam" id="PF00561"/>
    </source>
</evidence>
<evidence type="ECO:0000313" key="4">
    <source>
        <dbReference type="Ensembl" id="ENSMGAP00000027870.1"/>
    </source>
</evidence>
<evidence type="ECO:0000313" key="5">
    <source>
        <dbReference type="Proteomes" id="UP000001645"/>
    </source>
</evidence>